<sequence length="183" mass="19283">MRLGAAATARRLGAGHLARWRRLRRHPARIRRPRGRIRLPDGQGRYGRRRRRREDGACGRTAHARREDAGVKVDACGAVQRADAAVAGAGDACRQTSWMTAGGGCCQMDGCVVGDPTGTPACMAAAGSLRVARVTALQVLAGGDAAGSRVELGFSRTALPSRPVMTRGRHVGAFSSPWSSSPS</sequence>
<reference evidence="2" key="1">
    <citation type="journal article" date="2009" name="Rice">
        <title>De Novo Next Generation Sequencing of Plant Genomes.</title>
        <authorList>
            <person name="Rounsley S."/>
            <person name="Marri P.R."/>
            <person name="Yu Y."/>
            <person name="He R."/>
            <person name="Sisneros N."/>
            <person name="Goicoechea J.L."/>
            <person name="Lee S.J."/>
            <person name="Angelova A."/>
            <person name="Kudrna D."/>
            <person name="Luo M."/>
            <person name="Affourtit J."/>
            <person name="Desany B."/>
            <person name="Knight J."/>
            <person name="Niazi F."/>
            <person name="Egholm M."/>
            <person name="Wing R.A."/>
        </authorList>
    </citation>
    <scope>NUCLEOTIDE SEQUENCE [LARGE SCALE GENOMIC DNA]</scope>
    <source>
        <strain evidence="2">cv. IRGC 105608</strain>
    </source>
</reference>
<feature type="region of interest" description="Disordered" evidence="1">
    <location>
        <begin position="36"/>
        <end position="61"/>
    </location>
</feature>
<accession>A0A0D3FHZ7</accession>
<name>A0A0D3FHZ7_9ORYZ</name>
<proteinExistence type="predicted"/>
<evidence type="ECO:0000256" key="1">
    <source>
        <dbReference type="SAM" id="MobiDB-lite"/>
    </source>
</evidence>
<reference evidence="2" key="2">
    <citation type="submission" date="2015-03" db="UniProtKB">
        <authorList>
            <consortium name="EnsemblPlants"/>
        </authorList>
    </citation>
    <scope>IDENTIFICATION</scope>
</reference>
<evidence type="ECO:0000313" key="3">
    <source>
        <dbReference type="Proteomes" id="UP000026960"/>
    </source>
</evidence>
<dbReference type="HOGENOM" id="CLU_1477315_0_0_1"/>
<evidence type="ECO:0000313" key="2">
    <source>
        <dbReference type="EnsemblPlants" id="OBART03G15880.1"/>
    </source>
</evidence>
<dbReference type="AlphaFoldDB" id="A0A0D3FHZ7"/>
<organism evidence="2">
    <name type="scientific">Oryza barthii</name>
    <dbReference type="NCBI Taxonomy" id="65489"/>
    <lineage>
        <taxon>Eukaryota</taxon>
        <taxon>Viridiplantae</taxon>
        <taxon>Streptophyta</taxon>
        <taxon>Embryophyta</taxon>
        <taxon>Tracheophyta</taxon>
        <taxon>Spermatophyta</taxon>
        <taxon>Magnoliopsida</taxon>
        <taxon>Liliopsida</taxon>
        <taxon>Poales</taxon>
        <taxon>Poaceae</taxon>
        <taxon>BOP clade</taxon>
        <taxon>Oryzoideae</taxon>
        <taxon>Oryzeae</taxon>
        <taxon>Oryzinae</taxon>
        <taxon>Oryza</taxon>
    </lineage>
</organism>
<keyword evidence="3" id="KW-1185">Reference proteome</keyword>
<protein>
    <submittedName>
        <fullName evidence="2">Uncharacterized protein</fullName>
    </submittedName>
</protein>
<dbReference type="Proteomes" id="UP000026960">
    <property type="component" value="Chromosome 3"/>
</dbReference>
<dbReference type="Gramene" id="OBART03G15880.1">
    <property type="protein sequence ID" value="OBART03G15880.1"/>
    <property type="gene ID" value="OBART03G15880"/>
</dbReference>
<dbReference type="EnsemblPlants" id="OBART03G15880.1">
    <property type="protein sequence ID" value="OBART03G15880.1"/>
    <property type="gene ID" value="OBART03G15880"/>
</dbReference>
<dbReference type="PaxDb" id="65489-OBART03G15880.1"/>